<protein>
    <submittedName>
        <fullName evidence="4">DUF1534 domain-containing protein</fullName>
    </submittedName>
</protein>
<feature type="region of interest" description="Disordered" evidence="1">
    <location>
        <begin position="1"/>
        <end position="41"/>
    </location>
</feature>
<gene>
    <name evidence="2" type="ORF">TCNE_LOCUS6973</name>
</gene>
<evidence type="ECO:0000256" key="1">
    <source>
        <dbReference type="SAM" id="MobiDB-lite"/>
    </source>
</evidence>
<reference evidence="4" key="1">
    <citation type="submission" date="2016-06" db="UniProtKB">
        <authorList>
            <consortium name="WormBaseParasite"/>
        </authorList>
    </citation>
    <scope>IDENTIFICATION</scope>
</reference>
<keyword evidence="3" id="KW-1185">Reference proteome</keyword>
<evidence type="ECO:0000313" key="2">
    <source>
        <dbReference type="EMBL" id="VDM38294.1"/>
    </source>
</evidence>
<dbReference type="AlphaFoldDB" id="A0A183UEQ3"/>
<dbReference type="WBParaSite" id="TCNE_0000697301-mRNA-1">
    <property type="protein sequence ID" value="TCNE_0000697301-mRNA-1"/>
    <property type="gene ID" value="TCNE_0000697301"/>
</dbReference>
<accession>A0A183UEQ3</accession>
<organism evidence="3 4">
    <name type="scientific">Toxocara canis</name>
    <name type="common">Canine roundworm</name>
    <dbReference type="NCBI Taxonomy" id="6265"/>
    <lineage>
        <taxon>Eukaryota</taxon>
        <taxon>Metazoa</taxon>
        <taxon>Ecdysozoa</taxon>
        <taxon>Nematoda</taxon>
        <taxon>Chromadorea</taxon>
        <taxon>Rhabditida</taxon>
        <taxon>Spirurina</taxon>
        <taxon>Ascaridomorpha</taxon>
        <taxon>Ascaridoidea</taxon>
        <taxon>Toxocaridae</taxon>
        <taxon>Toxocara</taxon>
    </lineage>
</organism>
<evidence type="ECO:0000313" key="3">
    <source>
        <dbReference type="Proteomes" id="UP000050794"/>
    </source>
</evidence>
<proteinExistence type="predicted"/>
<dbReference type="EMBL" id="UYWY01019589">
    <property type="protein sequence ID" value="VDM38294.1"/>
    <property type="molecule type" value="Genomic_DNA"/>
</dbReference>
<dbReference type="Proteomes" id="UP000050794">
    <property type="component" value="Unassembled WGS sequence"/>
</dbReference>
<feature type="compositionally biased region" description="Basic and acidic residues" evidence="1">
    <location>
        <begin position="21"/>
        <end position="31"/>
    </location>
</feature>
<evidence type="ECO:0000313" key="4">
    <source>
        <dbReference type="WBParaSite" id="TCNE_0000697301-mRNA-1"/>
    </source>
</evidence>
<reference evidence="2 3" key="2">
    <citation type="submission" date="2018-11" db="EMBL/GenBank/DDBJ databases">
        <authorList>
            <consortium name="Pathogen Informatics"/>
        </authorList>
    </citation>
    <scope>NUCLEOTIDE SEQUENCE [LARGE SCALE GENOMIC DNA]</scope>
</reference>
<sequence length="41" mass="4457">MACLLKTSTSHRDLSTNGPRRLFDSANEHRHSFASAGTPVS</sequence>
<name>A0A183UEQ3_TOXCA</name>